<keyword evidence="1" id="KW-0472">Membrane</keyword>
<name>A0A5N6VE25_9EURO</name>
<sequence length="91" mass="10171">MPNDSTVAVHVSKDRVGPTRPHWRRVKLDKATNSWLMFVGTLHSGSIVYVVVGCNVCARYPGQRVTVFGALPIRFFWNFTGNSCMAGTTLW</sequence>
<keyword evidence="3" id="KW-1185">Reference proteome</keyword>
<dbReference type="AlphaFoldDB" id="A0A5N6VE25"/>
<keyword evidence="1" id="KW-1133">Transmembrane helix</keyword>
<organism evidence="2 3">
    <name type="scientific">Aspergillus transmontanensis</name>
    <dbReference type="NCBI Taxonomy" id="1034304"/>
    <lineage>
        <taxon>Eukaryota</taxon>
        <taxon>Fungi</taxon>
        <taxon>Dikarya</taxon>
        <taxon>Ascomycota</taxon>
        <taxon>Pezizomycotina</taxon>
        <taxon>Eurotiomycetes</taxon>
        <taxon>Eurotiomycetidae</taxon>
        <taxon>Eurotiales</taxon>
        <taxon>Aspergillaceae</taxon>
        <taxon>Aspergillus</taxon>
        <taxon>Aspergillus subgen. Circumdati</taxon>
    </lineage>
</organism>
<evidence type="ECO:0000313" key="2">
    <source>
        <dbReference type="EMBL" id="KAE8306632.1"/>
    </source>
</evidence>
<feature type="transmembrane region" description="Helical" evidence="1">
    <location>
        <begin position="35"/>
        <end position="58"/>
    </location>
</feature>
<evidence type="ECO:0000313" key="3">
    <source>
        <dbReference type="Proteomes" id="UP000325433"/>
    </source>
</evidence>
<evidence type="ECO:0000256" key="1">
    <source>
        <dbReference type="SAM" id="Phobius"/>
    </source>
</evidence>
<dbReference type="EMBL" id="ML738439">
    <property type="protein sequence ID" value="KAE8306632.1"/>
    <property type="molecule type" value="Genomic_DNA"/>
</dbReference>
<protein>
    <submittedName>
        <fullName evidence="2">Uncharacterized protein</fullName>
    </submittedName>
</protein>
<gene>
    <name evidence="2" type="ORF">BDV41DRAFT_557772</name>
</gene>
<reference evidence="3" key="1">
    <citation type="submission" date="2019-04" db="EMBL/GenBank/DDBJ databases">
        <title>Friends and foes A comparative genomics studyof 23 Aspergillus species from section Flavi.</title>
        <authorList>
            <consortium name="DOE Joint Genome Institute"/>
            <person name="Kjaerbolling I."/>
            <person name="Vesth T."/>
            <person name="Frisvad J.C."/>
            <person name="Nybo J.L."/>
            <person name="Theobald S."/>
            <person name="Kildgaard S."/>
            <person name="Isbrandt T."/>
            <person name="Kuo A."/>
            <person name="Sato A."/>
            <person name="Lyhne E.K."/>
            <person name="Kogle M.E."/>
            <person name="Wiebenga A."/>
            <person name="Kun R.S."/>
            <person name="Lubbers R.J."/>
            <person name="Makela M.R."/>
            <person name="Barry K."/>
            <person name="Chovatia M."/>
            <person name="Clum A."/>
            <person name="Daum C."/>
            <person name="Haridas S."/>
            <person name="He G."/>
            <person name="LaButti K."/>
            <person name="Lipzen A."/>
            <person name="Mondo S."/>
            <person name="Riley R."/>
            <person name="Salamov A."/>
            <person name="Simmons B.A."/>
            <person name="Magnuson J.K."/>
            <person name="Henrissat B."/>
            <person name="Mortensen U.H."/>
            <person name="Larsen T.O."/>
            <person name="Devries R.P."/>
            <person name="Grigoriev I.V."/>
            <person name="Machida M."/>
            <person name="Baker S.E."/>
            <person name="Andersen M.R."/>
        </authorList>
    </citation>
    <scope>NUCLEOTIDE SEQUENCE [LARGE SCALE GENOMIC DNA]</scope>
    <source>
        <strain evidence="3">CBS 130015</strain>
    </source>
</reference>
<keyword evidence="1" id="KW-0812">Transmembrane</keyword>
<proteinExistence type="predicted"/>
<dbReference type="Proteomes" id="UP000325433">
    <property type="component" value="Unassembled WGS sequence"/>
</dbReference>
<accession>A0A5N6VE25</accession>